<evidence type="ECO:0000313" key="2">
    <source>
        <dbReference type="Proteomes" id="UP000001052"/>
    </source>
</evidence>
<dbReference type="AlphaFoldDB" id="C8X2I1"/>
<name>C8X2I1_DESRD</name>
<dbReference type="InterPro" id="IPR019734">
    <property type="entry name" value="TPR_rpt"/>
</dbReference>
<accession>C8X2I1</accession>
<gene>
    <name evidence="1" type="ordered locus">Dret_1340</name>
</gene>
<dbReference type="KEGG" id="drt:Dret_1340"/>
<dbReference type="eggNOG" id="COG2956">
    <property type="taxonomic scope" value="Bacteria"/>
</dbReference>
<dbReference type="InterPro" id="IPR011990">
    <property type="entry name" value="TPR-like_helical_dom_sf"/>
</dbReference>
<organism evidence="1 2">
    <name type="scientific">Desulfohalobium retbaense (strain ATCC 49708 / DSM 5692 / JCM 16813 / HR100)</name>
    <dbReference type="NCBI Taxonomy" id="485915"/>
    <lineage>
        <taxon>Bacteria</taxon>
        <taxon>Pseudomonadati</taxon>
        <taxon>Thermodesulfobacteriota</taxon>
        <taxon>Desulfovibrionia</taxon>
        <taxon>Desulfovibrionales</taxon>
        <taxon>Desulfohalobiaceae</taxon>
        <taxon>Desulfohalobium</taxon>
    </lineage>
</organism>
<dbReference type="Pfam" id="PF13432">
    <property type="entry name" value="TPR_16"/>
    <property type="match status" value="1"/>
</dbReference>
<dbReference type="Pfam" id="PF14559">
    <property type="entry name" value="TPR_19"/>
    <property type="match status" value="1"/>
</dbReference>
<dbReference type="RefSeq" id="WP_015751775.1">
    <property type="nucleotide sequence ID" value="NC_013223.1"/>
</dbReference>
<dbReference type="Gene3D" id="1.25.40.10">
    <property type="entry name" value="Tetratricopeptide repeat domain"/>
    <property type="match status" value="2"/>
</dbReference>
<dbReference type="PANTHER" id="PTHR12558:SF33">
    <property type="entry name" value="BLL7664 PROTEIN"/>
    <property type="match status" value="1"/>
</dbReference>
<dbReference type="PANTHER" id="PTHR12558">
    <property type="entry name" value="CELL DIVISION CYCLE 16,23,27"/>
    <property type="match status" value="1"/>
</dbReference>
<dbReference type="SMART" id="SM00028">
    <property type="entry name" value="TPR"/>
    <property type="match status" value="4"/>
</dbReference>
<sequence>MGWIRNWFSSRKHAVSKLASPKEGASLSSQDTLAAIAELSGAVRNNPDAVEIYLALGNLFRSQGEIERAIHIRNTLIARPRLAPQLKSRALYELGLDYKRGGFYDRAQNALAQARKIVGDDPAILTEMARLVAESGHYEQAARYYSLLEKPLQEAHFQTLLAQEAWRKGERSASRKWLNKALRVYPASVEAWLEKAIHAYDHGYWKELGDICRQALDYIESGLGFVLLEGLLRHAHPDTDLPPLFPQEMADHILPVLEDQAQPDLLLYYYGGRLAQGTGDVATARTWYEKSLLLEPQFWPARLELLALSRTDQDLTADFETQLRYLLERAWHVKRFVCGQCGLKRESHFFVCPRCQSWHSITFRTTLNE</sequence>
<keyword evidence="2" id="KW-1185">Reference proteome</keyword>
<dbReference type="HOGENOM" id="CLU_721061_0_0_7"/>
<reference evidence="1 2" key="2">
    <citation type="journal article" date="2010" name="Stand. Genomic Sci.">
        <title>Complete genome sequence of Desulfohalobium retbaense type strain (HR(100)).</title>
        <authorList>
            <person name="Spring S."/>
            <person name="Nolan M."/>
            <person name="Lapidus A."/>
            <person name="Glavina Del Rio T."/>
            <person name="Copeland A."/>
            <person name="Tice H."/>
            <person name="Cheng J.F."/>
            <person name="Lucas S."/>
            <person name="Land M."/>
            <person name="Chen F."/>
            <person name="Bruce D."/>
            <person name="Goodwin L."/>
            <person name="Pitluck S."/>
            <person name="Ivanova N."/>
            <person name="Mavromatis K."/>
            <person name="Mikhailova N."/>
            <person name="Pati A."/>
            <person name="Chen A."/>
            <person name="Palaniappan K."/>
            <person name="Hauser L."/>
            <person name="Chang Y.J."/>
            <person name="Jeffries C.D."/>
            <person name="Munk C."/>
            <person name="Kiss H."/>
            <person name="Chain P."/>
            <person name="Han C."/>
            <person name="Brettin T."/>
            <person name="Detter J.C."/>
            <person name="Schuler E."/>
            <person name="Goker M."/>
            <person name="Rohde M."/>
            <person name="Bristow J."/>
            <person name="Eisen J.A."/>
            <person name="Markowitz V."/>
            <person name="Hugenholtz P."/>
            <person name="Kyrpides N.C."/>
            <person name="Klenk H.P."/>
        </authorList>
    </citation>
    <scope>NUCLEOTIDE SEQUENCE [LARGE SCALE GENOMIC DNA]</scope>
    <source>
        <strain evidence="1 2">DSM 5692</strain>
    </source>
</reference>
<dbReference type="Proteomes" id="UP000001052">
    <property type="component" value="Chromosome"/>
</dbReference>
<protein>
    <submittedName>
        <fullName evidence="1">Tetratricopeptide domain-containing protein</fullName>
    </submittedName>
</protein>
<evidence type="ECO:0000313" key="1">
    <source>
        <dbReference type="EMBL" id="ACV68628.1"/>
    </source>
</evidence>
<dbReference type="EMBL" id="CP001734">
    <property type="protein sequence ID" value="ACV68628.1"/>
    <property type="molecule type" value="Genomic_DNA"/>
</dbReference>
<dbReference type="SUPFAM" id="SSF48452">
    <property type="entry name" value="TPR-like"/>
    <property type="match status" value="1"/>
</dbReference>
<proteinExistence type="predicted"/>
<dbReference type="OrthoDB" id="507476at2"/>
<dbReference type="STRING" id="485915.Dret_1340"/>
<reference evidence="2" key="1">
    <citation type="submission" date="2009-09" db="EMBL/GenBank/DDBJ databases">
        <title>The complete chromosome of Desulfohalobium retbaense DSM 5692.</title>
        <authorList>
            <consortium name="US DOE Joint Genome Institute (JGI-PGF)"/>
            <person name="Lucas S."/>
            <person name="Copeland A."/>
            <person name="Lapidus A."/>
            <person name="Glavina del Rio T."/>
            <person name="Dalin E."/>
            <person name="Tice H."/>
            <person name="Bruce D."/>
            <person name="Goodwin L."/>
            <person name="Pitluck S."/>
            <person name="Kyrpides N."/>
            <person name="Mavromatis K."/>
            <person name="Ivanova N."/>
            <person name="Mikhailova N."/>
            <person name="Munk A.C."/>
            <person name="Brettin T."/>
            <person name="Detter J.C."/>
            <person name="Han C."/>
            <person name="Tapia R."/>
            <person name="Larimer F."/>
            <person name="Land M."/>
            <person name="Hauser L."/>
            <person name="Markowitz V."/>
            <person name="Cheng J.-F."/>
            <person name="Hugenholtz P."/>
            <person name="Woyke T."/>
            <person name="Wu D."/>
            <person name="Spring S."/>
            <person name="Klenk H.-P."/>
            <person name="Eisen J.A."/>
        </authorList>
    </citation>
    <scope>NUCLEOTIDE SEQUENCE [LARGE SCALE GENOMIC DNA]</scope>
    <source>
        <strain evidence="2">DSM 5692</strain>
    </source>
</reference>